<protein>
    <submittedName>
        <fullName evidence="3">Uncharacterized protein</fullName>
    </submittedName>
</protein>
<evidence type="ECO:0000313" key="3">
    <source>
        <dbReference type="WBParaSite" id="PDA_v2.g12025.t1"/>
    </source>
</evidence>
<name>A0A914P406_9BILA</name>
<accession>A0A914P406</accession>
<evidence type="ECO:0000313" key="2">
    <source>
        <dbReference type="Proteomes" id="UP000887578"/>
    </source>
</evidence>
<feature type="signal peptide" evidence="1">
    <location>
        <begin position="1"/>
        <end position="19"/>
    </location>
</feature>
<reference evidence="3" key="1">
    <citation type="submission" date="2022-11" db="UniProtKB">
        <authorList>
            <consortium name="WormBaseParasite"/>
        </authorList>
    </citation>
    <scope>IDENTIFICATION</scope>
</reference>
<dbReference type="PANTHER" id="PTHR35014">
    <property type="entry name" value="INFECTION RESPONSE PROTEIN-RELATED"/>
    <property type="match status" value="1"/>
</dbReference>
<sequence>MVAVQLFLALALIPTITFAGTCSNSNFKLCYNTYFENFELATDPFPEYRAYKMVREMMLVEEGPSGQTKECGFQNALISCIGASTENDCVSTPNFASLFNISESEATQYVQDYFMMKYTCNAGYSDAMKYFYCLESVGLYHTDSLVNCSTTEQNALGNGVGCSAYNDYIGCLKTVYIANCGADIQKYICNLEVSGISKAAPECASALPDCSKTTKTIVSKKFISRKSVTVSDARKVLLSGKSIFP</sequence>
<dbReference type="PANTHER" id="PTHR35014:SF1">
    <property type="entry name" value="INFECTION RESPONSE PROTEIN"/>
    <property type="match status" value="1"/>
</dbReference>
<dbReference type="AlphaFoldDB" id="A0A914P406"/>
<keyword evidence="2" id="KW-1185">Reference proteome</keyword>
<dbReference type="WBParaSite" id="PDA_v2.g12025.t1">
    <property type="protein sequence ID" value="PDA_v2.g12025.t1"/>
    <property type="gene ID" value="PDA_v2.g12025"/>
</dbReference>
<evidence type="ECO:0000256" key="1">
    <source>
        <dbReference type="SAM" id="SignalP"/>
    </source>
</evidence>
<keyword evidence="1" id="KW-0732">Signal</keyword>
<proteinExistence type="predicted"/>
<feature type="chain" id="PRO_5037965715" evidence="1">
    <location>
        <begin position="20"/>
        <end position="245"/>
    </location>
</feature>
<dbReference type="Proteomes" id="UP000887578">
    <property type="component" value="Unplaced"/>
</dbReference>
<organism evidence="2 3">
    <name type="scientific">Panagrolaimus davidi</name>
    <dbReference type="NCBI Taxonomy" id="227884"/>
    <lineage>
        <taxon>Eukaryota</taxon>
        <taxon>Metazoa</taxon>
        <taxon>Ecdysozoa</taxon>
        <taxon>Nematoda</taxon>
        <taxon>Chromadorea</taxon>
        <taxon>Rhabditida</taxon>
        <taxon>Tylenchina</taxon>
        <taxon>Panagrolaimomorpha</taxon>
        <taxon>Panagrolaimoidea</taxon>
        <taxon>Panagrolaimidae</taxon>
        <taxon>Panagrolaimus</taxon>
    </lineage>
</organism>